<feature type="region of interest" description="Disordered" evidence="7">
    <location>
        <begin position="48"/>
        <end position="177"/>
    </location>
</feature>
<accession>A0A0E0RJ44</accession>
<feature type="compositionally biased region" description="Acidic residues" evidence="7">
    <location>
        <begin position="111"/>
        <end position="126"/>
    </location>
</feature>
<name>A0A0E0RJ44_ORYRU</name>
<reference evidence="9" key="2">
    <citation type="submission" date="2015-06" db="UniProtKB">
        <authorList>
            <consortium name="EnsemblPlants"/>
        </authorList>
    </citation>
    <scope>IDENTIFICATION</scope>
</reference>
<dbReference type="PROSITE" id="PS50102">
    <property type="entry name" value="RRM"/>
    <property type="match status" value="1"/>
</dbReference>
<dbReference type="Gramene" id="ORUFI12G18540.4">
    <property type="protein sequence ID" value="ORUFI12G18540.4"/>
    <property type="gene ID" value="ORUFI12G18540"/>
</dbReference>
<feature type="domain" description="RRM" evidence="8">
    <location>
        <begin position="389"/>
        <end position="429"/>
    </location>
</feature>
<keyword evidence="10" id="KW-1185">Reference proteome</keyword>
<dbReference type="InterPro" id="IPR027329">
    <property type="entry name" value="TPX2_C"/>
</dbReference>
<evidence type="ECO:0000256" key="6">
    <source>
        <dbReference type="PROSITE-ProRule" id="PRU00176"/>
    </source>
</evidence>
<evidence type="ECO:0000313" key="9">
    <source>
        <dbReference type="EnsemblPlants" id="ORUFI12G18540.4"/>
    </source>
</evidence>
<dbReference type="CDD" id="cd00590">
    <property type="entry name" value="RRM_SF"/>
    <property type="match status" value="1"/>
</dbReference>
<reference evidence="10" key="1">
    <citation type="submission" date="2013-06" db="EMBL/GenBank/DDBJ databases">
        <authorList>
            <person name="Zhao Q."/>
        </authorList>
    </citation>
    <scope>NUCLEOTIDE SEQUENCE</scope>
    <source>
        <strain evidence="10">cv. W1943</strain>
    </source>
</reference>
<feature type="compositionally biased region" description="Basic and acidic residues" evidence="7">
    <location>
        <begin position="144"/>
        <end position="153"/>
    </location>
</feature>
<dbReference type="Gene3D" id="3.30.70.330">
    <property type="match status" value="1"/>
</dbReference>
<dbReference type="InterPro" id="IPR000504">
    <property type="entry name" value="RRM_dom"/>
</dbReference>
<dbReference type="InterPro" id="IPR012677">
    <property type="entry name" value="Nucleotide-bd_a/b_plait_sf"/>
</dbReference>
<dbReference type="GO" id="GO:0003723">
    <property type="term" value="F:RNA binding"/>
    <property type="evidence" value="ECO:0007669"/>
    <property type="project" value="UniProtKB-UniRule"/>
</dbReference>
<evidence type="ECO:0000259" key="8">
    <source>
        <dbReference type="PROSITE" id="PS50102"/>
    </source>
</evidence>
<dbReference type="PANTHER" id="PTHR14326:SF25">
    <property type="entry name" value="OS12G0577000 PROTEIN"/>
    <property type="match status" value="1"/>
</dbReference>
<dbReference type="PANTHER" id="PTHR14326">
    <property type="entry name" value="TARGETING PROTEIN FOR XKLP2"/>
    <property type="match status" value="1"/>
</dbReference>
<keyword evidence="6" id="KW-0694">RNA-binding</keyword>
<keyword evidence="3" id="KW-0963">Cytoplasm</keyword>
<dbReference type="AlphaFoldDB" id="A0A0E0RJ44"/>
<dbReference type="GO" id="GO:0060236">
    <property type="term" value="P:regulation of mitotic spindle organization"/>
    <property type="evidence" value="ECO:0007669"/>
    <property type="project" value="InterPro"/>
</dbReference>
<evidence type="ECO:0000256" key="2">
    <source>
        <dbReference type="ARBA" id="ARBA00005885"/>
    </source>
</evidence>
<dbReference type="HOGENOM" id="CLU_043089_0_0_1"/>
<dbReference type="GO" id="GO:0030295">
    <property type="term" value="F:protein kinase activator activity"/>
    <property type="evidence" value="ECO:0007669"/>
    <property type="project" value="TreeGrafter"/>
</dbReference>
<feature type="compositionally biased region" description="Basic residues" evidence="7">
    <location>
        <begin position="50"/>
        <end position="65"/>
    </location>
</feature>
<protein>
    <recommendedName>
        <fullName evidence="8">RRM domain-containing protein</fullName>
    </recommendedName>
</protein>
<evidence type="ECO:0000256" key="5">
    <source>
        <dbReference type="ARBA" id="ARBA00023212"/>
    </source>
</evidence>
<dbReference type="Pfam" id="PF00076">
    <property type="entry name" value="RRM_1"/>
    <property type="match status" value="1"/>
</dbReference>
<dbReference type="EnsemblPlants" id="ORUFI12G18540.4">
    <property type="protein sequence ID" value="ORUFI12G18540.4"/>
    <property type="gene ID" value="ORUFI12G18540"/>
</dbReference>
<dbReference type="SUPFAM" id="SSF54928">
    <property type="entry name" value="RNA-binding domain, RBD"/>
    <property type="match status" value="1"/>
</dbReference>
<feature type="region of interest" description="Disordered" evidence="7">
    <location>
        <begin position="280"/>
        <end position="299"/>
    </location>
</feature>
<keyword evidence="4" id="KW-0493">Microtubule</keyword>
<dbReference type="Proteomes" id="UP000008022">
    <property type="component" value="Unassembled WGS sequence"/>
</dbReference>
<dbReference type="Pfam" id="PF06886">
    <property type="entry name" value="TPX2"/>
    <property type="match status" value="1"/>
</dbReference>
<dbReference type="GO" id="GO:0005819">
    <property type="term" value="C:spindle"/>
    <property type="evidence" value="ECO:0007669"/>
    <property type="project" value="InterPro"/>
</dbReference>
<feature type="region of interest" description="Disordered" evidence="7">
    <location>
        <begin position="22"/>
        <end position="41"/>
    </location>
</feature>
<dbReference type="GO" id="GO:0005880">
    <property type="term" value="C:nuclear microtubule"/>
    <property type="evidence" value="ECO:0007669"/>
    <property type="project" value="TreeGrafter"/>
</dbReference>
<comment type="subcellular location">
    <subcellularLocation>
        <location evidence="1">Cytoplasm</location>
        <location evidence="1">Cytoskeleton</location>
    </subcellularLocation>
</comment>
<organism evidence="9 10">
    <name type="scientific">Oryza rufipogon</name>
    <name type="common">Brownbeard rice</name>
    <name type="synonym">Asian wild rice</name>
    <dbReference type="NCBI Taxonomy" id="4529"/>
    <lineage>
        <taxon>Eukaryota</taxon>
        <taxon>Viridiplantae</taxon>
        <taxon>Streptophyta</taxon>
        <taxon>Embryophyta</taxon>
        <taxon>Tracheophyta</taxon>
        <taxon>Spermatophyta</taxon>
        <taxon>Magnoliopsida</taxon>
        <taxon>Liliopsida</taxon>
        <taxon>Poales</taxon>
        <taxon>Poaceae</taxon>
        <taxon>BOP clade</taxon>
        <taxon>Oryzoideae</taxon>
        <taxon>Oryzeae</taxon>
        <taxon>Oryzinae</taxon>
        <taxon>Oryza</taxon>
    </lineage>
</organism>
<proteinExistence type="inferred from homology"/>
<comment type="similarity">
    <text evidence="2">Belongs to the TPX2 family.</text>
</comment>
<evidence type="ECO:0000256" key="7">
    <source>
        <dbReference type="SAM" id="MobiDB-lite"/>
    </source>
</evidence>
<evidence type="ECO:0000256" key="4">
    <source>
        <dbReference type="ARBA" id="ARBA00022701"/>
    </source>
</evidence>
<sequence>MMTTPVMMRRARARRPFAVLAAAAPPPPSAGRNRENVEGEAMSFSQCVRRFGKPAAKKGSARTPRRGTPGGGGGVRRAAGAAVGPIGGAGEDQGQAVVSRRRWRGGGGVVGEEEDEDEDEDEDEEERGAAGGHGGAPGARRRPREVPGRHVREAPLALQRPGGAEQEEEEEEDAGGEEDGLLVAAAADSDSDDDESGRDRRVVPLHRLLLRGLLPHQRCRAQSICSSERSWSRKKIGVTIQRPFNLRTERRGKMKEESLVQRMKNKLLEEERLRNPVAQGLPWTTDVPENPVKPLGKEPTEPIDVVLHSEIRSVGRARFDHQVAERNSFLEKLNMERERQQKLDEELEIKQLRKEQVPRAHPMPDFSKPFVPKRYFVFIANPDRRVKGAEVFVGGLPRSVTERALREVFSPCGEIVDLRIMKDQNGISKLQGKRLAVDLSLDQDTLFFGNLCKDWGIEEFEELIRKVRPVAPCFEKNIRTFSAFIGHWGMLYQR</sequence>
<evidence type="ECO:0000256" key="1">
    <source>
        <dbReference type="ARBA" id="ARBA00004245"/>
    </source>
</evidence>
<dbReference type="InterPro" id="IPR009675">
    <property type="entry name" value="TPX2_fam"/>
</dbReference>
<evidence type="ECO:0000256" key="3">
    <source>
        <dbReference type="ARBA" id="ARBA00022490"/>
    </source>
</evidence>
<evidence type="ECO:0000313" key="10">
    <source>
        <dbReference type="Proteomes" id="UP000008022"/>
    </source>
</evidence>
<keyword evidence="5" id="KW-0206">Cytoskeleton</keyword>
<dbReference type="GO" id="GO:0008017">
    <property type="term" value="F:microtubule binding"/>
    <property type="evidence" value="ECO:0007669"/>
    <property type="project" value="TreeGrafter"/>
</dbReference>
<dbReference type="InterPro" id="IPR035979">
    <property type="entry name" value="RBD_domain_sf"/>
</dbReference>
<dbReference type="SMART" id="SM00360">
    <property type="entry name" value="RRM"/>
    <property type="match status" value="1"/>
</dbReference>
<dbReference type="GO" id="GO:0090307">
    <property type="term" value="P:mitotic spindle assembly"/>
    <property type="evidence" value="ECO:0007669"/>
    <property type="project" value="TreeGrafter"/>
</dbReference>
<feature type="compositionally biased region" description="Acidic residues" evidence="7">
    <location>
        <begin position="165"/>
        <end position="177"/>
    </location>
</feature>